<dbReference type="Proteomes" id="UP000662914">
    <property type="component" value="Chromosome"/>
</dbReference>
<dbReference type="CDD" id="cd01012">
    <property type="entry name" value="YcaC_related"/>
    <property type="match status" value="1"/>
</dbReference>
<proteinExistence type="predicted"/>
<dbReference type="SUPFAM" id="SSF52499">
    <property type="entry name" value="Isochorismatase-like hydrolases"/>
    <property type="match status" value="1"/>
</dbReference>
<accession>A0A809S9W7</accession>
<dbReference type="PANTHER" id="PTHR14119:SF3">
    <property type="entry name" value="ISOCHORISMATASE DOMAIN-CONTAINING PROTEIN 2"/>
    <property type="match status" value="1"/>
</dbReference>
<dbReference type="PANTHER" id="PTHR14119">
    <property type="entry name" value="HYDROLASE"/>
    <property type="match status" value="1"/>
</dbReference>
<sequence>MLIDRDKSTLLVVDIQERLLPHIHDGQVVLDNAVWLVKVAQRLGVPVMVSEQYPKGIGPTVAALRGLTFPEQVGEKMHFSCVAAKCLERLPGADRPQVVVAGTESHVCVLQTVLGLREQGKEVFVVAEAVGSRRPSDKELALARMRAHGAEIVSREMVAFEWLRQAGSEEFRAISREFLK</sequence>
<feature type="domain" description="Isochorismatase-like" evidence="1">
    <location>
        <begin position="9"/>
        <end position="156"/>
    </location>
</feature>
<dbReference type="InterPro" id="IPR050993">
    <property type="entry name" value="Isochorismatase_domain"/>
</dbReference>
<organism evidence="2 3">
    <name type="scientific">Candidatus Desulfobacillus denitrificans</name>
    <dbReference type="NCBI Taxonomy" id="2608985"/>
    <lineage>
        <taxon>Bacteria</taxon>
        <taxon>Pseudomonadati</taxon>
        <taxon>Pseudomonadota</taxon>
        <taxon>Betaproteobacteria</taxon>
        <taxon>Candidatus Desulfobacillus</taxon>
    </lineage>
</organism>
<evidence type="ECO:0000313" key="3">
    <source>
        <dbReference type="Proteomes" id="UP000662914"/>
    </source>
</evidence>
<dbReference type="Pfam" id="PF00857">
    <property type="entry name" value="Isochorismatase"/>
    <property type="match status" value="1"/>
</dbReference>
<reference evidence="2" key="1">
    <citation type="journal article" name="DNA Res.">
        <title>The physiological potential of anammox bacteria as revealed by their core genome structure.</title>
        <authorList>
            <person name="Okubo T."/>
            <person name="Toyoda A."/>
            <person name="Fukuhara K."/>
            <person name="Uchiyama I."/>
            <person name="Harigaya Y."/>
            <person name="Kuroiwa M."/>
            <person name="Suzuki T."/>
            <person name="Murakami Y."/>
            <person name="Suwa Y."/>
            <person name="Takami H."/>
        </authorList>
    </citation>
    <scope>NUCLEOTIDE SEQUENCE</scope>
    <source>
        <strain evidence="2">317325-3</strain>
    </source>
</reference>
<dbReference type="InterPro" id="IPR036380">
    <property type="entry name" value="Isochorismatase-like_sf"/>
</dbReference>
<gene>
    <name evidence="2" type="ORF">DSYM_12230</name>
</gene>
<protein>
    <submittedName>
        <fullName evidence="2">Hydrolase</fullName>
    </submittedName>
</protein>
<dbReference type="KEGG" id="ddz:DSYM_12230"/>
<name>A0A809S9W7_9PROT</name>
<dbReference type="AlphaFoldDB" id="A0A809S9W7"/>
<dbReference type="InterPro" id="IPR000868">
    <property type="entry name" value="Isochorismatase-like_dom"/>
</dbReference>
<dbReference type="GO" id="GO:0016787">
    <property type="term" value="F:hydrolase activity"/>
    <property type="evidence" value="ECO:0007669"/>
    <property type="project" value="UniProtKB-KW"/>
</dbReference>
<keyword evidence="2" id="KW-0378">Hydrolase</keyword>
<dbReference type="EMBL" id="AP021857">
    <property type="protein sequence ID" value="BBO20524.1"/>
    <property type="molecule type" value="Genomic_DNA"/>
</dbReference>
<evidence type="ECO:0000259" key="1">
    <source>
        <dbReference type="Pfam" id="PF00857"/>
    </source>
</evidence>
<dbReference type="Gene3D" id="3.40.50.850">
    <property type="entry name" value="Isochorismatase-like"/>
    <property type="match status" value="1"/>
</dbReference>
<evidence type="ECO:0000313" key="2">
    <source>
        <dbReference type="EMBL" id="BBO20524.1"/>
    </source>
</evidence>